<evidence type="ECO:0000313" key="1">
    <source>
        <dbReference type="Ensembl" id="ENSNFUP00015007261.1"/>
    </source>
</evidence>
<accession>A0A8C6KNE5</accession>
<sequence length="51" mass="6096">VYHRCYDHEPLLPENNVNVSIFADFIAHECHECLLKDLCVWCCYVTVWRPT</sequence>
<evidence type="ECO:0000313" key="2">
    <source>
        <dbReference type="Proteomes" id="UP000694548"/>
    </source>
</evidence>
<name>A0A8C6KNE5_NOTFU</name>
<dbReference type="Proteomes" id="UP000694548">
    <property type="component" value="Chromosome sgr03"/>
</dbReference>
<reference evidence="1" key="1">
    <citation type="submission" date="2014-08" db="EMBL/GenBank/DDBJ databases">
        <authorList>
            <person name="Senf B."/>
            <person name="Petzold A."/>
            <person name="Downie B.R."/>
            <person name="Koch P."/>
            <person name="Platzer M."/>
        </authorList>
    </citation>
    <scope>NUCLEOTIDE SEQUENCE [LARGE SCALE GENOMIC DNA]</scope>
    <source>
        <strain evidence="1">GRZ</strain>
    </source>
</reference>
<dbReference type="AlphaFoldDB" id="A0A8C6KNE5"/>
<reference evidence="1" key="2">
    <citation type="submission" date="2025-08" db="UniProtKB">
        <authorList>
            <consortium name="Ensembl"/>
        </authorList>
    </citation>
    <scope>IDENTIFICATION</scope>
</reference>
<dbReference type="Ensembl" id="ENSNFUT00015007644.1">
    <property type="protein sequence ID" value="ENSNFUP00015007261.1"/>
    <property type="gene ID" value="ENSNFUG00015003593.1"/>
</dbReference>
<protein>
    <submittedName>
        <fullName evidence="1">Uncharacterized protein</fullName>
    </submittedName>
</protein>
<keyword evidence="2" id="KW-1185">Reference proteome</keyword>
<organism evidence="1 2">
    <name type="scientific">Nothobranchius furzeri</name>
    <name type="common">Turquoise killifish</name>
    <dbReference type="NCBI Taxonomy" id="105023"/>
    <lineage>
        <taxon>Eukaryota</taxon>
        <taxon>Metazoa</taxon>
        <taxon>Chordata</taxon>
        <taxon>Craniata</taxon>
        <taxon>Vertebrata</taxon>
        <taxon>Euteleostomi</taxon>
        <taxon>Actinopterygii</taxon>
        <taxon>Neopterygii</taxon>
        <taxon>Teleostei</taxon>
        <taxon>Neoteleostei</taxon>
        <taxon>Acanthomorphata</taxon>
        <taxon>Ovalentaria</taxon>
        <taxon>Atherinomorphae</taxon>
        <taxon>Cyprinodontiformes</taxon>
        <taxon>Nothobranchiidae</taxon>
        <taxon>Nothobranchius</taxon>
    </lineage>
</organism>
<proteinExistence type="predicted"/>
<reference evidence="1" key="3">
    <citation type="submission" date="2025-09" db="UniProtKB">
        <authorList>
            <consortium name="Ensembl"/>
        </authorList>
    </citation>
    <scope>IDENTIFICATION</scope>
</reference>